<keyword evidence="3" id="KW-1185">Reference proteome</keyword>
<comment type="caution">
    <text evidence="2">The sequence shown here is derived from an EMBL/GenBank/DDBJ whole genome shotgun (WGS) entry which is preliminary data.</text>
</comment>
<protein>
    <submittedName>
        <fullName evidence="2">Uncharacterized protein</fullName>
    </submittedName>
</protein>
<sequence length="160" mass="18420">MQQVENLHPKHQSQQHPVDIEGNFVLVAKDGMGIDHEYVDVQSEMQQQKDTHLKQQPQKHHPVDKEDDFVLANKDGMDIDYDYVDVLKEMQQDENLHPKHQSLQHPVDIEGNFVLVAKDANIEIRPALRFSPPYTIPTPLLTRRVAVSPTHGFRFDLCIG</sequence>
<organism evidence="2 3">
    <name type="scientific">Elysia marginata</name>
    <dbReference type="NCBI Taxonomy" id="1093978"/>
    <lineage>
        <taxon>Eukaryota</taxon>
        <taxon>Metazoa</taxon>
        <taxon>Spiralia</taxon>
        <taxon>Lophotrochozoa</taxon>
        <taxon>Mollusca</taxon>
        <taxon>Gastropoda</taxon>
        <taxon>Heterobranchia</taxon>
        <taxon>Euthyneura</taxon>
        <taxon>Panpulmonata</taxon>
        <taxon>Sacoglossa</taxon>
        <taxon>Placobranchoidea</taxon>
        <taxon>Plakobranchidae</taxon>
        <taxon>Elysia</taxon>
    </lineage>
</organism>
<name>A0AAV4I0W4_9GAST</name>
<dbReference type="Proteomes" id="UP000762676">
    <property type="component" value="Unassembled WGS sequence"/>
</dbReference>
<evidence type="ECO:0000313" key="3">
    <source>
        <dbReference type="Proteomes" id="UP000762676"/>
    </source>
</evidence>
<evidence type="ECO:0000313" key="2">
    <source>
        <dbReference type="EMBL" id="GFS03112.1"/>
    </source>
</evidence>
<dbReference type="EMBL" id="BMAT01005957">
    <property type="protein sequence ID" value="GFS03112.1"/>
    <property type="molecule type" value="Genomic_DNA"/>
</dbReference>
<reference evidence="2 3" key="1">
    <citation type="journal article" date="2021" name="Elife">
        <title>Chloroplast acquisition without the gene transfer in kleptoplastic sea slugs, Plakobranchus ocellatus.</title>
        <authorList>
            <person name="Maeda T."/>
            <person name="Takahashi S."/>
            <person name="Yoshida T."/>
            <person name="Shimamura S."/>
            <person name="Takaki Y."/>
            <person name="Nagai Y."/>
            <person name="Toyoda A."/>
            <person name="Suzuki Y."/>
            <person name="Arimoto A."/>
            <person name="Ishii H."/>
            <person name="Satoh N."/>
            <person name="Nishiyama T."/>
            <person name="Hasebe M."/>
            <person name="Maruyama T."/>
            <person name="Minagawa J."/>
            <person name="Obokata J."/>
            <person name="Shigenobu S."/>
        </authorList>
    </citation>
    <scope>NUCLEOTIDE SEQUENCE [LARGE SCALE GENOMIC DNA]</scope>
</reference>
<gene>
    <name evidence="2" type="ORF">ElyMa_002880100</name>
</gene>
<feature type="region of interest" description="Disordered" evidence="1">
    <location>
        <begin position="44"/>
        <end position="69"/>
    </location>
</feature>
<proteinExistence type="predicted"/>
<evidence type="ECO:0000256" key="1">
    <source>
        <dbReference type="SAM" id="MobiDB-lite"/>
    </source>
</evidence>
<dbReference type="AlphaFoldDB" id="A0AAV4I0W4"/>
<accession>A0AAV4I0W4</accession>